<dbReference type="PROSITE" id="PS51186">
    <property type="entry name" value="GNAT"/>
    <property type="match status" value="1"/>
</dbReference>
<dbReference type="InterPro" id="IPR000182">
    <property type="entry name" value="GNAT_dom"/>
</dbReference>
<proteinExistence type="predicted"/>
<dbReference type="Proteomes" id="UP001152867">
    <property type="component" value="Unassembled WGS sequence"/>
</dbReference>
<dbReference type="PANTHER" id="PTHR43441:SF11">
    <property type="entry name" value="RIBOSOMAL-PROTEIN-SERINE ACETYLTRANSFERASE"/>
    <property type="match status" value="1"/>
</dbReference>
<keyword evidence="2" id="KW-0808">Transferase</keyword>
<feature type="domain" description="N-acetyltransferase" evidence="1">
    <location>
        <begin position="9"/>
        <end position="174"/>
    </location>
</feature>
<reference evidence="2" key="1">
    <citation type="submission" date="2022-06" db="EMBL/GenBank/DDBJ databases">
        <title>Antifungal cultures and metabolites of lactic acid bacteria for use in dairy fermentations.</title>
        <authorList>
            <person name="Zhao Z."/>
            <person name="Gaenzle M."/>
        </authorList>
    </citation>
    <scope>NUCLEOTIDE SEQUENCE</scope>
    <source>
        <strain evidence="2">FUA3126</strain>
    </source>
</reference>
<organism evidence="2 3">
    <name type="scientific">Furfurilactobacillus milii</name>
    <dbReference type="NCBI Taxonomy" id="2888272"/>
    <lineage>
        <taxon>Bacteria</taxon>
        <taxon>Bacillati</taxon>
        <taxon>Bacillota</taxon>
        <taxon>Bacilli</taxon>
        <taxon>Lactobacillales</taxon>
        <taxon>Lactobacillaceae</taxon>
        <taxon>Furfurilactobacillus</taxon>
    </lineage>
</organism>
<dbReference type="EC" id="2.3.1.-" evidence="2"/>
<evidence type="ECO:0000313" key="3">
    <source>
        <dbReference type="Proteomes" id="UP001152867"/>
    </source>
</evidence>
<evidence type="ECO:0000259" key="1">
    <source>
        <dbReference type="PROSITE" id="PS51186"/>
    </source>
</evidence>
<gene>
    <name evidence="2" type="ORF">NNA32_09855</name>
</gene>
<keyword evidence="2" id="KW-0012">Acyltransferase</keyword>
<dbReference type="PANTHER" id="PTHR43441">
    <property type="entry name" value="RIBOSOMAL-PROTEIN-SERINE ACETYLTRANSFERASE"/>
    <property type="match status" value="1"/>
</dbReference>
<dbReference type="InterPro" id="IPR016181">
    <property type="entry name" value="Acyl_CoA_acyltransferase"/>
</dbReference>
<protein>
    <submittedName>
        <fullName evidence="2">GNAT family N-acetyltransferase</fullName>
        <ecNumber evidence="2">2.3.1.-</ecNumber>
    </submittedName>
</protein>
<dbReference type="Pfam" id="PF13302">
    <property type="entry name" value="Acetyltransf_3"/>
    <property type="match status" value="1"/>
</dbReference>
<dbReference type="SUPFAM" id="SSF55729">
    <property type="entry name" value="Acyl-CoA N-acyltransferases (Nat)"/>
    <property type="match status" value="1"/>
</dbReference>
<accession>A0ABT6DBN9</accession>
<evidence type="ECO:0000313" key="2">
    <source>
        <dbReference type="EMBL" id="MDF9914554.1"/>
    </source>
</evidence>
<keyword evidence="3" id="KW-1185">Reference proteome</keyword>
<dbReference type="CDD" id="cd04301">
    <property type="entry name" value="NAT_SF"/>
    <property type="match status" value="1"/>
</dbReference>
<dbReference type="EMBL" id="JANDJP010000014">
    <property type="protein sequence ID" value="MDF9914554.1"/>
    <property type="molecule type" value="Genomic_DNA"/>
</dbReference>
<comment type="caution">
    <text evidence="2">The sequence shown here is derived from an EMBL/GenBank/DDBJ whole genome shotgun (WGS) entry which is preliminary data.</text>
</comment>
<dbReference type="RefSeq" id="WP_178943342.1">
    <property type="nucleotide sequence ID" value="NZ_JAIWJF010000001.1"/>
</dbReference>
<dbReference type="InterPro" id="IPR051908">
    <property type="entry name" value="Ribosomal_N-acetyltransferase"/>
</dbReference>
<dbReference type="GO" id="GO:0016746">
    <property type="term" value="F:acyltransferase activity"/>
    <property type="evidence" value="ECO:0007669"/>
    <property type="project" value="UniProtKB-KW"/>
</dbReference>
<sequence>MMLRVKNQLQLSSLAQSEAPAYFQLITRNQQYLGKWLPWALKVTTLADQERITRNAFLADRQQPKQFSIYWQGRLVGRISFVELDMANRTAEIGYWLSEDAQGHGIMCGCVDRLVRYGFEKLHLKRIDLKIATHNQSSLKVAAACGFERQGIWPNAIHLVSGSVDAIRWSRFNVNND</sequence>
<name>A0ABT6DBN9_9LACO</name>
<dbReference type="Gene3D" id="3.40.630.30">
    <property type="match status" value="1"/>
</dbReference>